<dbReference type="PROSITE" id="PS51173">
    <property type="entry name" value="CBM2"/>
    <property type="match status" value="1"/>
</dbReference>
<dbReference type="Gene3D" id="3.40.50.1110">
    <property type="entry name" value="SGNH hydrolase"/>
    <property type="match status" value="1"/>
</dbReference>
<dbReference type="InterPro" id="IPR036514">
    <property type="entry name" value="SGNH_hydro_sf"/>
</dbReference>
<dbReference type="InterPro" id="IPR008965">
    <property type="entry name" value="CBM2/CBM3_carb-bd_dom_sf"/>
</dbReference>
<name>A0ABS1LME8_9MICO</name>
<evidence type="ECO:0000313" key="7">
    <source>
        <dbReference type="Proteomes" id="UP000675409"/>
    </source>
</evidence>
<evidence type="ECO:0000259" key="5">
    <source>
        <dbReference type="PROSITE" id="PS51173"/>
    </source>
</evidence>
<evidence type="ECO:0000313" key="6">
    <source>
        <dbReference type="EMBL" id="MBL0887218.1"/>
    </source>
</evidence>
<dbReference type="Pfam" id="PF13472">
    <property type="entry name" value="Lipase_GDSL_2"/>
    <property type="match status" value="1"/>
</dbReference>
<proteinExistence type="predicted"/>
<keyword evidence="2" id="KW-0326">Glycosidase</keyword>
<dbReference type="PANTHER" id="PTHR30383">
    <property type="entry name" value="THIOESTERASE 1/PROTEASE 1/LYSOPHOSPHOLIPASE L1"/>
    <property type="match status" value="1"/>
</dbReference>
<evidence type="ECO:0000256" key="1">
    <source>
        <dbReference type="ARBA" id="ARBA00022801"/>
    </source>
</evidence>
<evidence type="ECO:0000256" key="2">
    <source>
        <dbReference type="ARBA" id="ARBA00023295"/>
    </source>
</evidence>
<keyword evidence="4" id="KW-0732">Signal</keyword>
<comment type="caution">
    <text evidence="6">The sequence shown here is derived from an EMBL/GenBank/DDBJ whole genome shotgun (WGS) entry which is preliminary data.</text>
</comment>
<dbReference type="Proteomes" id="UP000675409">
    <property type="component" value="Unassembled WGS sequence"/>
</dbReference>
<gene>
    <name evidence="6" type="ORF">HGK34_13185</name>
</gene>
<feature type="signal peptide" evidence="4">
    <location>
        <begin position="1"/>
        <end position="21"/>
    </location>
</feature>
<dbReference type="SUPFAM" id="SSF49384">
    <property type="entry name" value="Carbohydrate-binding domain"/>
    <property type="match status" value="1"/>
</dbReference>
<dbReference type="SUPFAM" id="SSF52266">
    <property type="entry name" value="SGNH hydrolase"/>
    <property type="match status" value="1"/>
</dbReference>
<dbReference type="SMART" id="SM00637">
    <property type="entry name" value="CBD_II"/>
    <property type="match status" value="1"/>
</dbReference>
<dbReference type="Pfam" id="PF00553">
    <property type="entry name" value="CBM_2"/>
    <property type="match status" value="1"/>
</dbReference>
<dbReference type="InterPro" id="IPR051532">
    <property type="entry name" value="Ester_Hydrolysis_Enzymes"/>
</dbReference>
<reference evidence="6 7" key="1">
    <citation type="journal article" date="2021" name="Arch. Microbiol.">
        <title>Myceligenerans indicum sp. nov., an actinobacterium isolated from mangrove sediment of Sundarbans, India.</title>
        <authorList>
            <person name="Asha K."/>
            <person name="Bhadury P."/>
        </authorList>
    </citation>
    <scope>NUCLEOTIDE SEQUENCE [LARGE SCALE GENOMIC DNA]</scope>
    <source>
        <strain evidence="6 7">I2</strain>
    </source>
</reference>
<dbReference type="InterPro" id="IPR012291">
    <property type="entry name" value="CBM2_carb-bd_dom_sf"/>
</dbReference>
<feature type="compositionally biased region" description="Pro residues" evidence="3">
    <location>
        <begin position="127"/>
        <end position="148"/>
    </location>
</feature>
<keyword evidence="7" id="KW-1185">Reference proteome</keyword>
<keyword evidence="1" id="KW-0378">Hydrolase</keyword>
<feature type="chain" id="PRO_5045244459" evidence="4">
    <location>
        <begin position="22"/>
        <end position="353"/>
    </location>
</feature>
<dbReference type="CDD" id="cd01833">
    <property type="entry name" value="XynB_like"/>
    <property type="match status" value="1"/>
</dbReference>
<accession>A0ABS1LME8</accession>
<evidence type="ECO:0000256" key="3">
    <source>
        <dbReference type="SAM" id="MobiDB-lite"/>
    </source>
</evidence>
<dbReference type="InterPro" id="IPR001919">
    <property type="entry name" value="CBD2"/>
</dbReference>
<dbReference type="PANTHER" id="PTHR30383:SF2">
    <property type="entry name" value="CELLULOSE-BINDING PROTEIN"/>
    <property type="match status" value="1"/>
</dbReference>
<sequence>MAAAALTAGALPVLGPVPAAADGSCQVDYDVVNGWDGGFQADISITAGNRVDGWDISWDFPADTAVTSAWNVDWNQTGTTFTGSDVGWNARIGAGETVRVFGFVGSGSTVTPEGISVNGTLCDGQTPPTPDPTPSPTPTDPPTDPPGDPVRIMPLGDSITGSPGCWRGNLWQLVTDAGYDVDFVGSQYAGCAPAGADLDHEGHGGALVTNVVASGETRTWLEQNTPDVVLLHFGTNDVWSNVPPSQILDAYSSIVADLRELNPDATVLAAQIIPLEPDASFGCTDCAQRAVNLNAQIPAWAASLSTAESPIVVVDQWTGFDASNDAYDGVHPNDSGNVKIAARWFDALDDVLS</sequence>
<organism evidence="6 7">
    <name type="scientific">Myceligenerans indicum</name>
    <dbReference type="NCBI Taxonomy" id="2593663"/>
    <lineage>
        <taxon>Bacteria</taxon>
        <taxon>Bacillati</taxon>
        <taxon>Actinomycetota</taxon>
        <taxon>Actinomycetes</taxon>
        <taxon>Micrococcales</taxon>
        <taxon>Promicromonosporaceae</taxon>
        <taxon>Myceligenerans</taxon>
    </lineage>
</organism>
<feature type="region of interest" description="Disordered" evidence="3">
    <location>
        <begin position="114"/>
        <end position="149"/>
    </location>
</feature>
<dbReference type="EMBL" id="JABBYC010000023">
    <property type="protein sequence ID" value="MBL0887218.1"/>
    <property type="molecule type" value="Genomic_DNA"/>
</dbReference>
<evidence type="ECO:0000256" key="4">
    <source>
        <dbReference type="SAM" id="SignalP"/>
    </source>
</evidence>
<dbReference type="InterPro" id="IPR013830">
    <property type="entry name" value="SGNH_hydro"/>
</dbReference>
<feature type="domain" description="CBM2" evidence="5">
    <location>
        <begin position="18"/>
        <end position="125"/>
    </location>
</feature>
<protein>
    <submittedName>
        <fullName evidence="6">Cellulose-binding protein</fullName>
    </submittedName>
</protein>
<dbReference type="Gene3D" id="2.60.40.290">
    <property type="match status" value="1"/>
</dbReference>